<evidence type="ECO:0000313" key="1">
    <source>
        <dbReference type="EMBL" id="CAI9721956.1"/>
    </source>
</evidence>
<reference evidence="1" key="1">
    <citation type="submission" date="2023-08" db="EMBL/GenBank/DDBJ databases">
        <authorList>
            <person name="Alioto T."/>
            <person name="Alioto T."/>
            <person name="Gomez Garrido J."/>
        </authorList>
    </citation>
    <scope>NUCLEOTIDE SEQUENCE</scope>
</reference>
<organism evidence="1 2">
    <name type="scientific">Octopus vulgaris</name>
    <name type="common">Common octopus</name>
    <dbReference type="NCBI Taxonomy" id="6645"/>
    <lineage>
        <taxon>Eukaryota</taxon>
        <taxon>Metazoa</taxon>
        <taxon>Spiralia</taxon>
        <taxon>Lophotrochozoa</taxon>
        <taxon>Mollusca</taxon>
        <taxon>Cephalopoda</taxon>
        <taxon>Coleoidea</taxon>
        <taxon>Octopodiformes</taxon>
        <taxon>Octopoda</taxon>
        <taxon>Incirrata</taxon>
        <taxon>Octopodidae</taxon>
        <taxon>Octopus</taxon>
    </lineage>
</organism>
<sequence length="71" mass="8443">MDISIVLLFIKSYTDFVFVQNTDEDDDDSKEEGNEDVDDIDVAYDNECRDICEIYYHRYEVTYIVPYPDNV</sequence>
<dbReference type="AlphaFoldDB" id="A0AA36F1A1"/>
<dbReference type="EMBL" id="OX597817">
    <property type="protein sequence ID" value="CAI9721956.1"/>
    <property type="molecule type" value="Genomic_DNA"/>
</dbReference>
<evidence type="ECO:0000313" key="2">
    <source>
        <dbReference type="Proteomes" id="UP001162480"/>
    </source>
</evidence>
<accession>A0AA36F1A1</accession>
<protein>
    <submittedName>
        <fullName evidence="1">Uncharacterized protein</fullName>
    </submittedName>
</protein>
<proteinExistence type="predicted"/>
<gene>
    <name evidence="1" type="ORF">OCTVUL_1B010775</name>
</gene>
<name>A0AA36F1A1_OCTVU</name>
<keyword evidence="2" id="KW-1185">Reference proteome</keyword>
<dbReference type="Proteomes" id="UP001162480">
    <property type="component" value="Chromosome 4"/>
</dbReference>